<dbReference type="InterPro" id="IPR020067">
    <property type="entry name" value="Frizzled_dom"/>
</dbReference>
<dbReference type="PROSITE" id="PS50038">
    <property type="entry name" value="FZ"/>
    <property type="match status" value="1"/>
</dbReference>
<evidence type="ECO:0000256" key="1">
    <source>
        <dbReference type="ARBA" id="ARBA00004401"/>
    </source>
</evidence>
<proteinExistence type="predicted"/>
<keyword evidence="2" id="KW-0217">Developmental protein</keyword>
<name>A0ABD0Y444_9HEMI</name>
<dbReference type="Proteomes" id="UP001558652">
    <property type="component" value="Unassembled WGS sequence"/>
</dbReference>
<dbReference type="CDD" id="cd07066">
    <property type="entry name" value="CRD_FZ"/>
    <property type="match status" value="1"/>
</dbReference>
<sequence>MYSDSDMTFIDRLLSSFKETFQKESDSQEIGMGNKQLKGISQSGYNVKIPNGHKYGDYQGVPSMTKYLGYSTTPLPVSPTLPSMPVKTDVTSTTQASSHNDSSCYSPRLAMCRGVLPWDLTTLPNVPGVTSPAALTEALPYFELITQSGCSTRARQFLCSILEPQCQPMGTPILPPCKKACKAVAEECNDFILDILDLSQVFRCENYPDTDNQAECVNLARGDQCQSNELRCEDGSCIPNRWKCDGVKDCAKGTDEENCTYCRTHQFRSVTLPIKLIHILSSM</sequence>
<keyword evidence="6 9" id="KW-1015">Disulfide bond</keyword>
<evidence type="ECO:0000256" key="3">
    <source>
        <dbReference type="ARBA" id="ARBA00022729"/>
    </source>
</evidence>
<evidence type="ECO:0000256" key="7">
    <source>
        <dbReference type="ARBA" id="ARBA00023180"/>
    </source>
</evidence>
<evidence type="ECO:0000313" key="12">
    <source>
        <dbReference type="Proteomes" id="UP001558652"/>
    </source>
</evidence>
<dbReference type="Pfam" id="PF00057">
    <property type="entry name" value="Ldl_recept_a"/>
    <property type="match status" value="1"/>
</dbReference>
<dbReference type="SUPFAM" id="SSF63501">
    <property type="entry name" value="Frizzled cysteine-rich domain"/>
    <property type="match status" value="1"/>
</dbReference>
<evidence type="ECO:0000256" key="5">
    <source>
        <dbReference type="ARBA" id="ARBA00022968"/>
    </source>
</evidence>
<keyword evidence="3" id="KW-0732">Signal</keyword>
<dbReference type="SMART" id="SM00063">
    <property type="entry name" value="FRI"/>
    <property type="match status" value="1"/>
</dbReference>
<evidence type="ECO:0000256" key="2">
    <source>
        <dbReference type="ARBA" id="ARBA00022473"/>
    </source>
</evidence>
<feature type="domain" description="FZ" evidence="10">
    <location>
        <begin position="99"/>
        <end position="219"/>
    </location>
</feature>
<feature type="disulfide bond" evidence="8">
    <location>
        <begin position="150"/>
        <end position="188"/>
    </location>
</feature>
<dbReference type="AlphaFoldDB" id="A0ABD0Y444"/>
<dbReference type="InterPro" id="IPR036790">
    <property type="entry name" value="Frizzled_dom_sf"/>
</dbReference>
<keyword evidence="12" id="KW-1185">Reference proteome</keyword>
<keyword evidence="5" id="KW-0735">Signal-anchor</keyword>
<keyword evidence="5" id="KW-0812">Transmembrane</keyword>
<dbReference type="PROSITE" id="PS50068">
    <property type="entry name" value="LDLRA_2"/>
    <property type="match status" value="1"/>
</dbReference>
<dbReference type="InterPro" id="IPR036055">
    <property type="entry name" value="LDL_receptor-like_sf"/>
</dbReference>
<dbReference type="FunFam" id="4.10.400.10:FF:000034">
    <property type="entry name" value="Low-density lipoprotein receptor-related protein 2"/>
    <property type="match status" value="1"/>
</dbReference>
<evidence type="ECO:0000256" key="4">
    <source>
        <dbReference type="ARBA" id="ARBA00022737"/>
    </source>
</evidence>
<evidence type="ECO:0000256" key="8">
    <source>
        <dbReference type="PROSITE-ProRule" id="PRU00090"/>
    </source>
</evidence>
<feature type="disulfide bond" evidence="9">
    <location>
        <begin position="232"/>
        <end position="250"/>
    </location>
</feature>
<evidence type="ECO:0000259" key="10">
    <source>
        <dbReference type="PROSITE" id="PS50038"/>
    </source>
</evidence>
<feature type="disulfide bond" evidence="9">
    <location>
        <begin position="244"/>
        <end position="259"/>
    </location>
</feature>
<accession>A0ABD0Y444</accession>
<protein>
    <recommendedName>
        <fullName evidence="10">FZ domain-containing protein</fullName>
    </recommendedName>
</protein>
<dbReference type="CDD" id="cd00112">
    <property type="entry name" value="LDLa"/>
    <property type="match status" value="1"/>
</dbReference>
<dbReference type="GO" id="GO:0005886">
    <property type="term" value="C:plasma membrane"/>
    <property type="evidence" value="ECO:0007669"/>
    <property type="project" value="UniProtKB-SubCell"/>
</dbReference>
<dbReference type="Gene3D" id="1.10.2000.10">
    <property type="entry name" value="Frizzled cysteine-rich domain"/>
    <property type="match status" value="1"/>
</dbReference>
<keyword evidence="7" id="KW-0325">Glycoprotein</keyword>
<comment type="caution">
    <text evidence="8">Lacks conserved residue(s) required for the propagation of feature annotation.</text>
</comment>
<dbReference type="SMART" id="SM00192">
    <property type="entry name" value="LDLa"/>
    <property type="match status" value="1"/>
</dbReference>
<keyword evidence="4" id="KW-0677">Repeat</keyword>
<evidence type="ECO:0000256" key="9">
    <source>
        <dbReference type="PROSITE-ProRule" id="PRU00124"/>
    </source>
</evidence>
<organism evidence="11 12">
    <name type="scientific">Ranatra chinensis</name>
    <dbReference type="NCBI Taxonomy" id="642074"/>
    <lineage>
        <taxon>Eukaryota</taxon>
        <taxon>Metazoa</taxon>
        <taxon>Ecdysozoa</taxon>
        <taxon>Arthropoda</taxon>
        <taxon>Hexapoda</taxon>
        <taxon>Insecta</taxon>
        <taxon>Pterygota</taxon>
        <taxon>Neoptera</taxon>
        <taxon>Paraneoptera</taxon>
        <taxon>Hemiptera</taxon>
        <taxon>Heteroptera</taxon>
        <taxon>Panheteroptera</taxon>
        <taxon>Nepomorpha</taxon>
        <taxon>Nepidae</taxon>
        <taxon>Ranatrinae</taxon>
        <taxon>Ranatra</taxon>
    </lineage>
</organism>
<dbReference type="EMBL" id="JBFDAA010000014">
    <property type="protein sequence ID" value="KAL1122186.1"/>
    <property type="molecule type" value="Genomic_DNA"/>
</dbReference>
<dbReference type="InterPro" id="IPR002172">
    <property type="entry name" value="LDrepeatLR_classA_rpt"/>
</dbReference>
<dbReference type="InterPro" id="IPR015526">
    <property type="entry name" value="Frizzled/SFRP"/>
</dbReference>
<dbReference type="Gene3D" id="4.10.400.10">
    <property type="entry name" value="Low-density Lipoprotein Receptor"/>
    <property type="match status" value="1"/>
</dbReference>
<dbReference type="PROSITE" id="PS01209">
    <property type="entry name" value="LDLRA_1"/>
    <property type="match status" value="1"/>
</dbReference>
<feature type="disulfide bond" evidence="9">
    <location>
        <begin position="225"/>
        <end position="237"/>
    </location>
</feature>
<dbReference type="SUPFAM" id="SSF57424">
    <property type="entry name" value="LDL receptor-like module"/>
    <property type="match status" value="1"/>
</dbReference>
<dbReference type="InterPro" id="IPR023415">
    <property type="entry name" value="LDLR_class-A_CS"/>
</dbReference>
<evidence type="ECO:0000256" key="6">
    <source>
        <dbReference type="ARBA" id="ARBA00023157"/>
    </source>
</evidence>
<dbReference type="PANTHER" id="PTHR11309">
    <property type="entry name" value="FRIZZLED"/>
    <property type="match status" value="1"/>
</dbReference>
<comment type="subcellular location">
    <subcellularLocation>
        <location evidence="1">Cell membrane</location>
        <topology evidence="1">Single-pass type II membrane protein</topology>
    </subcellularLocation>
</comment>
<reference evidence="11 12" key="1">
    <citation type="submission" date="2024-07" db="EMBL/GenBank/DDBJ databases">
        <title>Chromosome-level genome assembly of the water stick insect Ranatra chinensis (Heteroptera: Nepidae).</title>
        <authorList>
            <person name="Liu X."/>
        </authorList>
    </citation>
    <scope>NUCLEOTIDE SEQUENCE [LARGE SCALE GENOMIC DNA]</scope>
    <source>
        <strain evidence="11">Cailab_2021Rc</strain>
        <tissue evidence="11">Muscle</tissue>
    </source>
</reference>
<gene>
    <name evidence="11" type="ORF">AAG570_003591</name>
</gene>
<dbReference type="Pfam" id="PF01392">
    <property type="entry name" value="Fz"/>
    <property type="match status" value="1"/>
</dbReference>
<comment type="caution">
    <text evidence="11">The sequence shown here is derived from an EMBL/GenBank/DDBJ whole genome shotgun (WGS) entry which is preliminary data.</text>
</comment>
<evidence type="ECO:0000313" key="11">
    <source>
        <dbReference type="EMBL" id="KAL1122186.1"/>
    </source>
</evidence>